<dbReference type="PROSITE" id="PS00061">
    <property type="entry name" value="ADH_SHORT"/>
    <property type="match status" value="1"/>
</dbReference>
<dbReference type="AlphaFoldDB" id="D2S532"/>
<protein>
    <submittedName>
        <fullName evidence="3">Short-chain dehydrogenase/reductase SDR</fullName>
    </submittedName>
</protein>
<dbReference type="EMBL" id="CP001867">
    <property type="protein sequence ID" value="ADB73143.1"/>
    <property type="molecule type" value="Genomic_DNA"/>
</dbReference>
<dbReference type="Gene3D" id="3.40.50.720">
    <property type="entry name" value="NAD(P)-binding Rossmann-like Domain"/>
    <property type="match status" value="1"/>
</dbReference>
<dbReference type="Pfam" id="PF00106">
    <property type="entry name" value="adh_short"/>
    <property type="match status" value="1"/>
</dbReference>
<dbReference type="CDD" id="cd05233">
    <property type="entry name" value="SDR_c"/>
    <property type="match status" value="1"/>
</dbReference>
<dbReference type="InterPro" id="IPR036291">
    <property type="entry name" value="NAD(P)-bd_dom_sf"/>
</dbReference>
<dbReference type="PRINTS" id="PR00081">
    <property type="entry name" value="GDHRDH"/>
</dbReference>
<proteinExistence type="inferred from homology"/>
<accession>D2S532</accession>
<dbReference type="PANTHER" id="PTHR42760">
    <property type="entry name" value="SHORT-CHAIN DEHYDROGENASES/REDUCTASES FAMILY MEMBER"/>
    <property type="match status" value="1"/>
</dbReference>
<sequence>MRSNGWAGRVRSPLPAWCRVVDLGGQVALVTGASAGIGRRLTEGLAVRGVTVAGVARGGERLTRAMAEVADVTGGRTLAVPADVTDRAAVEAAMARVQEECGPIDLLVNNAGLVDAAEVSLWEADPDQWWDVVESHVRGALLVSRAVVPTMVARSSGSIVNLASGSGLRARPEYSAYSVAKTGLMRITEALAGSLAGTGVRVFDLAPGVVETDMTRSMAMWRGKTDWTDPDLVVRWVVAIAEGQLDQWSGRFLHAAADNVDVLARVDGLNDDARRLRLCEWGPEDTFRR</sequence>
<evidence type="ECO:0000313" key="4">
    <source>
        <dbReference type="Proteomes" id="UP000001382"/>
    </source>
</evidence>
<dbReference type="PRINTS" id="PR00080">
    <property type="entry name" value="SDRFAMILY"/>
</dbReference>
<evidence type="ECO:0000256" key="1">
    <source>
        <dbReference type="ARBA" id="ARBA00006484"/>
    </source>
</evidence>
<dbReference type="InterPro" id="IPR020904">
    <property type="entry name" value="Sc_DH/Rdtase_CS"/>
</dbReference>
<dbReference type="SUPFAM" id="SSF51735">
    <property type="entry name" value="NAD(P)-binding Rossmann-fold domains"/>
    <property type="match status" value="1"/>
</dbReference>
<dbReference type="OrthoDB" id="9781117at2"/>
<dbReference type="HOGENOM" id="CLU_010194_2_10_11"/>
<evidence type="ECO:0000256" key="2">
    <source>
        <dbReference type="RuleBase" id="RU000363"/>
    </source>
</evidence>
<dbReference type="KEGG" id="gob:Gobs_0347"/>
<dbReference type="GO" id="GO:0016616">
    <property type="term" value="F:oxidoreductase activity, acting on the CH-OH group of donors, NAD or NADP as acceptor"/>
    <property type="evidence" value="ECO:0007669"/>
    <property type="project" value="TreeGrafter"/>
</dbReference>
<organism evidence="3 4">
    <name type="scientific">Geodermatophilus obscurus (strain ATCC 25078 / DSM 43160 / JCM 3152 / CCUG 61914 / KCC A-0152 / KCTC 9177 / NBRC 13315 / NRRL B-3577 / G-20)</name>
    <dbReference type="NCBI Taxonomy" id="526225"/>
    <lineage>
        <taxon>Bacteria</taxon>
        <taxon>Bacillati</taxon>
        <taxon>Actinomycetota</taxon>
        <taxon>Actinomycetes</taxon>
        <taxon>Geodermatophilales</taxon>
        <taxon>Geodermatophilaceae</taxon>
        <taxon>Geodermatophilus</taxon>
    </lineage>
</organism>
<gene>
    <name evidence="3" type="ordered locus">Gobs_0347</name>
</gene>
<dbReference type="InterPro" id="IPR002347">
    <property type="entry name" value="SDR_fam"/>
</dbReference>
<reference evidence="4" key="2">
    <citation type="submission" date="2010-01" db="EMBL/GenBank/DDBJ databases">
        <title>The complete genome of Geodermatophilus obscurus DSM 43160.</title>
        <authorList>
            <consortium name="US DOE Joint Genome Institute (JGI-PGF)"/>
            <person name="Lucas S."/>
            <person name="Copeland A."/>
            <person name="Lapidus A."/>
            <person name="Glavina del Rio T."/>
            <person name="Dalin E."/>
            <person name="Tice H."/>
            <person name="Bruce D."/>
            <person name="Goodwin L."/>
            <person name="Pitluck S."/>
            <person name="Kyrpides N."/>
            <person name="Mavromatis K."/>
            <person name="Ivanova N."/>
            <person name="Munk A.C."/>
            <person name="Brettin T."/>
            <person name="Detter J.C."/>
            <person name="Han C."/>
            <person name="Larimer F."/>
            <person name="Land M."/>
            <person name="Hauser L."/>
            <person name="Markowitz V."/>
            <person name="Cheng J.-F."/>
            <person name="Hugenholtz P."/>
            <person name="Woyke T."/>
            <person name="Wu D."/>
            <person name="Jando M."/>
            <person name="Schneider S."/>
            <person name="Klenk H.-P."/>
            <person name="Eisen J.A."/>
        </authorList>
    </citation>
    <scope>NUCLEOTIDE SEQUENCE [LARGE SCALE GENOMIC DNA]</scope>
    <source>
        <strain evidence="4">ATCC 25078 / DSM 43160 / JCM 3152 / KCC A-0152 / KCTC 9177 / NBRC 13315 / NRRL B-3577 / G-20</strain>
    </source>
</reference>
<name>D2S532_GEOOG</name>
<comment type="similarity">
    <text evidence="1 2">Belongs to the short-chain dehydrogenases/reductases (SDR) family.</text>
</comment>
<evidence type="ECO:0000313" key="3">
    <source>
        <dbReference type="EMBL" id="ADB73143.1"/>
    </source>
</evidence>
<dbReference type="Proteomes" id="UP000001382">
    <property type="component" value="Chromosome"/>
</dbReference>
<reference evidence="3 4" key="1">
    <citation type="journal article" date="2010" name="Stand. Genomic Sci.">
        <title>Complete genome sequence of Geodermatophilus obscurus type strain (G-20).</title>
        <authorList>
            <person name="Ivanova N."/>
            <person name="Sikorski J."/>
            <person name="Jando M."/>
            <person name="Munk C."/>
            <person name="Lapidus A."/>
            <person name="Glavina Del Rio T."/>
            <person name="Copeland A."/>
            <person name="Tice H."/>
            <person name="Cheng J.-F."/>
            <person name="Lucas S."/>
            <person name="Chen F."/>
            <person name="Nolan M."/>
            <person name="Bruce D."/>
            <person name="Goodwin L."/>
            <person name="Pitluck S."/>
            <person name="Mavromatis K."/>
            <person name="Mikhailova N."/>
            <person name="Pati A."/>
            <person name="Chen A."/>
            <person name="Palaniappan K."/>
            <person name="Land M."/>
            <person name="Hauser L."/>
            <person name="Chang Y.-J."/>
            <person name="Jeffries C.D."/>
            <person name="Meincke L."/>
            <person name="Brettin T."/>
            <person name="Detter J.C."/>
            <person name="Detter J.C."/>
            <person name="Rohde M."/>
            <person name="Goeker M."/>
            <person name="Bristow J."/>
            <person name="Eisen J.A."/>
            <person name="Markowitz V."/>
            <person name="Hugenholtz P."/>
            <person name="Kyrpides N.C."/>
            <person name="Klenk H.-P."/>
        </authorList>
    </citation>
    <scope>NUCLEOTIDE SEQUENCE [LARGE SCALE GENOMIC DNA]</scope>
    <source>
        <strain evidence="4">ATCC 25078 / DSM 43160 / JCM 3152 / KCC A-0152 / KCTC 9177 / NBRC 13315 / NRRL B-3577 / G-20</strain>
    </source>
</reference>
<keyword evidence="4" id="KW-1185">Reference proteome</keyword>
<dbReference type="eggNOG" id="COG4221">
    <property type="taxonomic scope" value="Bacteria"/>
</dbReference>
<dbReference type="STRING" id="526225.Gobs_0347"/>